<name>A0A7X5F2R9_9HYPH</name>
<dbReference type="PROSITE" id="PS50928">
    <property type="entry name" value="ABC_TM1"/>
    <property type="match status" value="1"/>
</dbReference>
<dbReference type="CDD" id="cd06261">
    <property type="entry name" value="TM_PBP2"/>
    <property type="match status" value="1"/>
</dbReference>
<dbReference type="GO" id="GO:0005886">
    <property type="term" value="C:plasma membrane"/>
    <property type="evidence" value="ECO:0007669"/>
    <property type="project" value="UniProtKB-SubCell"/>
</dbReference>
<feature type="transmembrane region" description="Helical" evidence="8">
    <location>
        <begin position="89"/>
        <end position="110"/>
    </location>
</feature>
<keyword evidence="2 8" id="KW-0813">Transport</keyword>
<dbReference type="PANTHER" id="PTHR43357">
    <property type="entry name" value="INNER MEMBRANE ABC TRANSPORTER PERMEASE PROTEIN YDCV"/>
    <property type="match status" value="1"/>
</dbReference>
<keyword evidence="6 8" id="KW-1133">Transmembrane helix</keyword>
<keyword evidence="7 8" id="KW-0472">Membrane</keyword>
<comment type="similarity">
    <text evidence="8">Belongs to the binding-protein-dependent transport system permease family.</text>
</comment>
<evidence type="ECO:0000256" key="2">
    <source>
        <dbReference type="ARBA" id="ARBA00022448"/>
    </source>
</evidence>
<evidence type="ECO:0000256" key="1">
    <source>
        <dbReference type="ARBA" id="ARBA00004429"/>
    </source>
</evidence>
<feature type="transmembrane region" description="Helical" evidence="8">
    <location>
        <begin position="186"/>
        <end position="208"/>
    </location>
</feature>
<feature type="transmembrane region" description="Helical" evidence="8">
    <location>
        <begin position="160"/>
        <end position="180"/>
    </location>
</feature>
<gene>
    <name evidence="9" type="ORF">GWI72_10150</name>
</gene>
<dbReference type="InterPro" id="IPR000515">
    <property type="entry name" value="MetI-like"/>
</dbReference>
<protein>
    <submittedName>
        <fullName evidence="9">ABC transporter permease subunit</fullName>
    </submittedName>
</protein>
<evidence type="ECO:0000256" key="4">
    <source>
        <dbReference type="ARBA" id="ARBA00022519"/>
    </source>
</evidence>
<evidence type="ECO:0000256" key="7">
    <source>
        <dbReference type="ARBA" id="ARBA00023136"/>
    </source>
</evidence>
<dbReference type="SUPFAM" id="SSF161098">
    <property type="entry name" value="MetI-like"/>
    <property type="match status" value="1"/>
</dbReference>
<comment type="subcellular location">
    <subcellularLocation>
        <location evidence="1">Cell inner membrane</location>
        <topology evidence="1">Multi-pass membrane protein</topology>
    </subcellularLocation>
    <subcellularLocation>
        <location evidence="8">Cell membrane</location>
        <topology evidence="8">Multi-pass membrane protein</topology>
    </subcellularLocation>
</comment>
<dbReference type="EMBL" id="JAABLQ010000001">
    <property type="protein sequence ID" value="NBN78628.1"/>
    <property type="molecule type" value="Genomic_DNA"/>
</dbReference>
<evidence type="ECO:0000313" key="9">
    <source>
        <dbReference type="EMBL" id="NBN78628.1"/>
    </source>
</evidence>
<keyword evidence="10" id="KW-1185">Reference proteome</keyword>
<dbReference type="InterPro" id="IPR035906">
    <property type="entry name" value="MetI-like_sf"/>
</dbReference>
<keyword evidence="3" id="KW-1003">Cell membrane</keyword>
<sequence length="260" mass="28962">MTRFFAWGTLLFGCTFFALPLIGMTEFSMRMLREGYSFEAYRVVLMDERFQQTFSYSVLMALATIIFGIILVVPTAYWVRLRLPAARPWIEFITLLPLVIPAIVIVFGYIRLYNTSSWLPLTGSSTGTNLLLMFGYVTLSLPYMYRAVDTGLRTIDVATLTEAALSLGAGWMTILTRVILPNVLIAVLSGAFLTFAIVIGEFTMAALLDRPAFGPFMQLLGANRAYEPAALAVIAFGITWACMALIQLATRFSKHTQAQR</sequence>
<evidence type="ECO:0000256" key="8">
    <source>
        <dbReference type="RuleBase" id="RU363032"/>
    </source>
</evidence>
<dbReference type="PANTHER" id="PTHR43357:SF4">
    <property type="entry name" value="INNER MEMBRANE ABC TRANSPORTER PERMEASE PROTEIN YDCV"/>
    <property type="match status" value="1"/>
</dbReference>
<dbReference type="RefSeq" id="WP_161674507.1">
    <property type="nucleotide sequence ID" value="NZ_JAABLP010000001.1"/>
</dbReference>
<evidence type="ECO:0000256" key="3">
    <source>
        <dbReference type="ARBA" id="ARBA00022475"/>
    </source>
</evidence>
<evidence type="ECO:0000256" key="5">
    <source>
        <dbReference type="ARBA" id="ARBA00022692"/>
    </source>
</evidence>
<proteinExistence type="inferred from homology"/>
<keyword evidence="4" id="KW-0997">Cell inner membrane</keyword>
<evidence type="ECO:0000313" key="10">
    <source>
        <dbReference type="Proteomes" id="UP000586722"/>
    </source>
</evidence>
<dbReference type="Pfam" id="PF00528">
    <property type="entry name" value="BPD_transp_1"/>
    <property type="match status" value="1"/>
</dbReference>
<feature type="transmembrane region" description="Helical" evidence="8">
    <location>
        <begin position="54"/>
        <end position="77"/>
    </location>
</feature>
<dbReference type="Proteomes" id="UP000586722">
    <property type="component" value="Unassembled WGS sequence"/>
</dbReference>
<evidence type="ECO:0000256" key="6">
    <source>
        <dbReference type="ARBA" id="ARBA00022989"/>
    </source>
</evidence>
<keyword evidence="5 8" id="KW-0812">Transmembrane</keyword>
<accession>A0A7X5F2R9</accession>
<comment type="caution">
    <text evidence="9">The sequence shown here is derived from an EMBL/GenBank/DDBJ whole genome shotgun (WGS) entry which is preliminary data.</text>
</comment>
<dbReference type="Gene3D" id="1.10.3720.10">
    <property type="entry name" value="MetI-like"/>
    <property type="match status" value="1"/>
</dbReference>
<feature type="transmembrane region" description="Helical" evidence="8">
    <location>
        <begin position="229"/>
        <end position="250"/>
    </location>
</feature>
<reference evidence="10" key="1">
    <citation type="submission" date="2020-01" db="EMBL/GenBank/DDBJ databases">
        <authorList>
            <person name="Fang Y."/>
            <person name="Sun R."/>
            <person name="Nie L."/>
            <person name="He J."/>
            <person name="Hao L."/>
            <person name="Wang L."/>
            <person name="Su S."/>
            <person name="Lv E."/>
            <person name="Zhang Z."/>
            <person name="Xie R."/>
            <person name="Liu H."/>
        </authorList>
    </citation>
    <scope>NUCLEOTIDE SEQUENCE [LARGE SCALE GENOMIC DNA]</scope>
    <source>
        <strain evidence="10">XCT-53</strain>
    </source>
</reference>
<organism evidence="9 10">
    <name type="scientific">Pannonibacter tanglangensis</name>
    <dbReference type="NCBI Taxonomy" id="2750084"/>
    <lineage>
        <taxon>Bacteria</taxon>
        <taxon>Pseudomonadati</taxon>
        <taxon>Pseudomonadota</taxon>
        <taxon>Alphaproteobacteria</taxon>
        <taxon>Hyphomicrobiales</taxon>
        <taxon>Stappiaceae</taxon>
        <taxon>Pannonibacter</taxon>
    </lineage>
</organism>
<dbReference type="GO" id="GO:0055085">
    <property type="term" value="P:transmembrane transport"/>
    <property type="evidence" value="ECO:0007669"/>
    <property type="project" value="InterPro"/>
</dbReference>
<dbReference type="AlphaFoldDB" id="A0A7X5F2R9"/>